<comment type="caution">
    <text evidence="3">The sequence shown here is derived from an EMBL/GenBank/DDBJ whole genome shotgun (WGS) entry which is preliminary data.</text>
</comment>
<evidence type="ECO:0000313" key="3">
    <source>
        <dbReference type="EMBL" id="CAL8099845.1"/>
    </source>
</evidence>
<keyword evidence="2" id="KW-0732">Signal</keyword>
<dbReference type="SUPFAM" id="SSF50814">
    <property type="entry name" value="Lipocalins"/>
    <property type="match status" value="1"/>
</dbReference>
<feature type="signal peptide" evidence="2">
    <location>
        <begin position="1"/>
        <end position="19"/>
    </location>
</feature>
<sequence>MQSSLVTLLIFGACGYVTAQVQFQAEAYSEGGCVKPPPPQQIDANWLVSQKTFYVPLASQCAFRRFSETFLSRAGTTEDDVHSMCLTIDMVSSGPGLNVTNTGFDLRDFRQSCQAGSEAGHFFCIPVSGTAGTNPPRAGKADYYITATDNQSYLFIVRCVDSFFKDYLLLSTRPAISQDVHQKAVQSLRELGFDDRRVEVMPYQSCLRSDRFISTVSNVPNNNRGSGGGPPTYGIPPFPQGGPFIGGSNDLRRLGGGFGGPFPGPAF</sequence>
<dbReference type="EMBL" id="CAXLJM020000032">
    <property type="protein sequence ID" value="CAL8099845.1"/>
    <property type="molecule type" value="Genomic_DNA"/>
</dbReference>
<protein>
    <recommendedName>
        <fullName evidence="5">Apolipoprotein D</fullName>
    </recommendedName>
</protein>
<dbReference type="InterPro" id="IPR012674">
    <property type="entry name" value="Calycin"/>
</dbReference>
<feature type="chain" id="PRO_5045785428" description="Apolipoprotein D" evidence="2">
    <location>
        <begin position="20"/>
        <end position="267"/>
    </location>
</feature>
<feature type="region of interest" description="Disordered" evidence="1">
    <location>
        <begin position="218"/>
        <end position="240"/>
    </location>
</feature>
<dbReference type="Proteomes" id="UP001642540">
    <property type="component" value="Unassembled WGS sequence"/>
</dbReference>
<keyword evidence="4" id="KW-1185">Reference proteome</keyword>
<evidence type="ECO:0000256" key="2">
    <source>
        <dbReference type="SAM" id="SignalP"/>
    </source>
</evidence>
<evidence type="ECO:0008006" key="5">
    <source>
        <dbReference type="Google" id="ProtNLM"/>
    </source>
</evidence>
<evidence type="ECO:0000256" key="1">
    <source>
        <dbReference type="SAM" id="MobiDB-lite"/>
    </source>
</evidence>
<gene>
    <name evidence="3" type="ORF">ODALV1_LOCUS10363</name>
</gene>
<evidence type="ECO:0000313" key="4">
    <source>
        <dbReference type="Proteomes" id="UP001642540"/>
    </source>
</evidence>
<accession>A0ABP1QDY2</accession>
<proteinExistence type="predicted"/>
<reference evidence="3 4" key="1">
    <citation type="submission" date="2024-08" db="EMBL/GenBank/DDBJ databases">
        <authorList>
            <person name="Cucini C."/>
            <person name="Frati F."/>
        </authorList>
    </citation>
    <scope>NUCLEOTIDE SEQUENCE [LARGE SCALE GENOMIC DNA]</scope>
</reference>
<dbReference type="Gene3D" id="2.40.128.20">
    <property type="match status" value="1"/>
</dbReference>
<organism evidence="3 4">
    <name type="scientific">Orchesella dallaii</name>
    <dbReference type="NCBI Taxonomy" id="48710"/>
    <lineage>
        <taxon>Eukaryota</taxon>
        <taxon>Metazoa</taxon>
        <taxon>Ecdysozoa</taxon>
        <taxon>Arthropoda</taxon>
        <taxon>Hexapoda</taxon>
        <taxon>Collembola</taxon>
        <taxon>Entomobryomorpha</taxon>
        <taxon>Entomobryoidea</taxon>
        <taxon>Orchesellidae</taxon>
        <taxon>Orchesellinae</taxon>
        <taxon>Orchesella</taxon>
    </lineage>
</organism>
<name>A0ABP1QDY2_9HEXA</name>